<evidence type="ECO:0000256" key="5">
    <source>
        <dbReference type="ARBA" id="ARBA00022801"/>
    </source>
</evidence>
<keyword evidence="7" id="KW-0482">Metalloprotease</keyword>
<keyword evidence="12" id="KW-1185">Reference proteome</keyword>
<dbReference type="PANTHER" id="PTHR47466:SF1">
    <property type="entry name" value="METALLOPROTEASE MEP1 (AFU_ORTHOLOGUE AFUA_1G07730)-RELATED"/>
    <property type="match status" value="1"/>
</dbReference>
<evidence type="ECO:0000313" key="12">
    <source>
        <dbReference type="Proteomes" id="UP001317191"/>
    </source>
</evidence>
<evidence type="ECO:0000256" key="7">
    <source>
        <dbReference type="ARBA" id="ARBA00023049"/>
    </source>
</evidence>
<accession>A0ABT0TL45</accession>
<evidence type="ECO:0000256" key="2">
    <source>
        <dbReference type="ARBA" id="ARBA00022670"/>
    </source>
</evidence>
<keyword evidence="4" id="KW-0732">Signal</keyword>
<gene>
    <name evidence="11" type="ORF">NAT50_01985</name>
</gene>
<dbReference type="Gene3D" id="3.40.390.10">
    <property type="entry name" value="Collagenase (Catalytic Domain)"/>
    <property type="match status" value="1"/>
</dbReference>
<feature type="domain" description="Peptidase M43 pregnancy-associated plasma-A" evidence="9">
    <location>
        <begin position="244"/>
        <end position="329"/>
    </location>
</feature>
<reference evidence="11 12" key="1">
    <citation type="submission" date="2022-05" db="EMBL/GenBank/DDBJ databases">
        <title>Flavobacterium sp., isolated from activated sludge.</title>
        <authorList>
            <person name="Ran Q."/>
        </authorList>
    </citation>
    <scope>NUCLEOTIDE SEQUENCE [LARGE SCALE GENOMIC DNA]</scope>
    <source>
        <strain evidence="11 12">HXWNR70</strain>
    </source>
</reference>
<comment type="caution">
    <text evidence="11">The sequence shown here is derived from an EMBL/GenBank/DDBJ whole genome shotgun (WGS) entry which is preliminary data.</text>
</comment>
<evidence type="ECO:0000256" key="4">
    <source>
        <dbReference type="ARBA" id="ARBA00022729"/>
    </source>
</evidence>
<dbReference type="RefSeq" id="WP_250590954.1">
    <property type="nucleotide sequence ID" value="NZ_JAMLJM010000001.1"/>
</dbReference>
<evidence type="ECO:0000256" key="3">
    <source>
        <dbReference type="ARBA" id="ARBA00022723"/>
    </source>
</evidence>
<name>A0ABT0TL45_9FLAO</name>
<dbReference type="Pfam" id="PF05572">
    <property type="entry name" value="Peptidase_M43"/>
    <property type="match status" value="1"/>
</dbReference>
<dbReference type="SUPFAM" id="SSF55486">
    <property type="entry name" value="Metalloproteases ('zincins'), catalytic domain"/>
    <property type="match status" value="1"/>
</dbReference>
<keyword evidence="8" id="KW-1015">Disulfide bond</keyword>
<dbReference type="PANTHER" id="PTHR47466">
    <property type="match status" value="1"/>
</dbReference>
<evidence type="ECO:0000256" key="8">
    <source>
        <dbReference type="ARBA" id="ARBA00023157"/>
    </source>
</evidence>
<keyword evidence="3" id="KW-0479">Metal-binding</keyword>
<keyword evidence="2" id="KW-0645">Protease</keyword>
<feature type="domain" description="Secretion system C-terminal sorting" evidence="10">
    <location>
        <begin position="577"/>
        <end position="652"/>
    </location>
</feature>
<dbReference type="Pfam" id="PF18962">
    <property type="entry name" value="Por_Secre_tail"/>
    <property type="match status" value="1"/>
</dbReference>
<keyword evidence="5" id="KW-0378">Hydrolase</keyword>
<evidence type="ECO:0000259" key="10">
    <source>
        <dbReference type="Pfam" id="PF18962"/>
    </source>
</evidence>
<dbReference type="InterPro" id="IPR024079">
    <property type="entry name" value="MetalloPept_cat_dom_sf"/>
</dbReference>
<dbReference type="CDD" id="cd04275">
    <property type="entry name" value="ZnMc_pappalysin_like"/>
    <property type="match status" value="1"/>
</dbReference>
<sequence>MASFLSNAQDQQSKFIRCSSIEYEESLKAKFQQRNSISEFEKWIAPIVEKVKEGKKNKKNNRSISRIIRIPVVVHVMHNGDALGSGENISDAQVKSQIEVLNQDFRKMINTNGYNTNPVGADLEIEFVLAKRKPDGTSTTGIDRVSTKTVSYNSMANVETMKSTTIWDPTKYLNMWTINIGGKSPWNQTLGYAQFPQGSNLIGVYGGDDATTPSPALTDGLVMRYEAFGSRDIHPGGTYLAGYDLGRTVTHEIGHWLGLRHIWGDGDCSVDDYCTDTPNAGQANYTCDPVDSCPDGQGNDMIENYMDYTNDACMNIFTNDQKNRVIAVMHNSLRRKELLSSPALVPLNLPTEGSLSIEDIGLNPCSKFLNTVLKLTNYGTNNITSAQILFDFDGVGTQTYNWTGNLAPNASTNINLPSMYLANTSQSFYASLEKVNNITDGYITNNEVGKIVDSPNVIVGNNVVFNLKPDHYADEIEWNLKDINGNILQSSPKYDIGDSTLKTYNWNLPNGCYTLTVIDTYGDGLNYDANGLDGYYNLYDQNNNKIFEGGGHKNQVEHKFAINTLSNNDFEFDNFSLYPNPNKGNFTVKFDPETNDKINIDVYDLRGRQIFERSYVNNGTFNQEVNLNNISSGVYLITISNGQKKTTKRIVIE</sequence>
<protein>
    <submittedName>
        <fullName evidence="11">T9SS type A sorting domain-containing protein</fullName>
    </submittedName>
</protein>
<keyword evidence="6" id="KW-0862">Zinc</keyword>
<evidence type="ECO:0000313" key="11">
    <source>
        <dbReference type="EMBL" id="MCL9808120.1"/>
    </source>
</evidence>
<proteinExistence type="inferred from homology"/>
<comment type="similarity">
    <text evidence="1">Belongs to the peptidase M43B family.</text>
</comment>
<dbReference type="EMBL" id="JAMLJM010000001">
    <property type="protein sequence ID" value="MCL9808120.1"/>
    <property type="molecule type" value="Genomic_DNA"/>
</dbReference>
<dbReference type="InterPro" id="IPR008754">
    <property type="entry name" value="Peptidase_M43"/>
</dbReference>
<evidence type="ECO:0000256" key="6">
    <source>
        <dbReference type="ARBA" id="ARBA00022833"/>
    </source>
</evidence>
<evidence type="ECO:0000259" key="9">
    <source>
        <dbReference type="Pfam" id="PF05572"/>
    </source>
</evidence>
<evidence type="ECO:0000256" key="1">
    <source>
        <dbReference type="ARBA" id="ARBA00008721"/>
    </source>
</evidence>
<dbReference type="NCBIfam" id="TIGR04183">
    <property type="entry name" value="Por_Secre_tail"/>
    <property type="match status" value="1"/>
</dbReference>
<dbReference type="Proteomes" id="UP001317191">
    <property type="component" value="Unassembled WGS sequence"/>
</dbReference>
<dbReference type="InterPro" id="IPR026444">
    <property type="entry name" value="Secre_tail"/>
</dbReference>
<organism evidence="11 12">
    <name type="scientific">Flavobacterium luminosum</name>
    <dbReference type="NCBI Taxonomy" id="2949086"/>
    <lineage>
        <taxon>Bacteria</taxon>
        <taxon>Pseudomonadati</taxon>
        <taxon>Bacteroidota</taxon>
        <taxon>Flavobacteriia</taxon>
        <taxon>Flavobacteriales</taxon>
        <taxon>Flavobacteriaceae</taxon>
        <taxon>Flavobacterium</taxon>
    </lineage>
</organism>